<evidence type="ECO:0000313" key="2">
    <source>
        <dbReference type="Proteomes" id="UP000792457"/>
    </source>
</evidence>
<dbReference type="AlphaFoldDB" id="A0A8K0JZH1"/>
<reference evidence="1" key="1">
    <citation type="submission" date="2013-04" db="EMBL/GenBank/DDBJ databases">
        <authorList>
            <person name="Qu J."/>
            <person name="Murali S.C."/>
            <person name="Bandaranaike D."/>
            <person name="Bellair M."/>
            <person name="Blankenburg K."/>
            <person name="Chao H."/>
            <person name="Dinh H."/>
            <person name="Doddapaneni H."/>
            <person name="Downs B."/>
            <person name="Dugan-Rocha S."/>
            <person name="Elkadiri S."/>
            <person name="Gnanaolivu R.D."/>
            <person name="Hernandez B."/>
            <person name="Javaid M."/>
            <person name="Jayaseelan J.C."/>
            <person name="Lee S."/>
            <person name="Li M."/>
            <person name="Ming W."/>
            <person name="Munidasa M."/>
            <person name="Muniz J."/>
            <person name="Nguyen L."/>
            <person name="Ongeri F."/>
            <person name="Osuji N."/>
            <person name="Pu L.-L."/>
            <person name="Puazo M."/>
            <person name="Qu C."/>
            <person name="Quiroz J."/>
            <person name="Raj R."/>
            <person name="Weissenberger G."/>
            <person name="Xin Y."/>
            <person name="Zou X."/>
            <person name="Han Y."/>
            <person name="Richards S."/>
            <person name="Worley K."/>
            <person name="Muzny D."/>
            <person name="Gibbs R."/>
        </authorList>
    </citation>
    <scope>NUCLEOTIDE SEQUENCE</scope>
    <source>
        <strain evidence="1">Sampled in the wild</strain>
    </source>
</reference>
<evidence type="ECO:0008006" key="3">
    <source>
        <dbReference type="Google" id="ProtNLM"/>
    </source>
</evidence>
<proteinExistence type="predicted"/>
<protein>
    <recommendedName>
        <fullName evidence="3">Reverse transcriptase domain-containing protein</fullName>
    </recommendedName>
</protein>
<comment type="caution">
    <text evidence="1">The sequence shown here is derived from an EMBL/GenBank/DDBJ whole genome shotgun (WGS) entry which is preliminary data.</text>
</comment>
<name>A0A8K0JZH1_LADFU</name>
<dbReference type="EMBL" id="KZ308212">
    <property type="protein sequence ID" value="KAG8224787.1"/>
    <property type="molecule type" value="Genomic_DNA"/>
</dbReference>
<sequence>MLSLKPVVILDLSLWTQWFHRPKFSLLDAAKAILHLGLDIHLAKLDLQSAFHQIPIGTPPVLWGFHQRQMLPVLPPANGAHIGTGHHPKKNLPIISIGGEHFAPAPLHRISACYAEEEAGSRTRYRAYGFGRKSYVKVQSSSIAAACVLAAKVTVSDSHRKMEVEQQGNIKFCVKLGKSPCEMYIMMKSVYGSDRLSQTNVFGVQYSTLSLSSGPLLSRLKRLASSKHIAPLSGDNHSFLIRVTLFTEEMRSAASAFRLSRLSAVNTKKPPIRSNPLKMMQLLLSPDH</sequence>
<keyword evidence="2" id="KW-1185">Reference proteome</keyword>
<dbReference type="Proteomes" id="UP000792457">
    <property type="component" value="Unassembled WGS sequence"/>
</dbReference>
<accession>A0A8K0JZH1</accession>
<evidence type="ECO:0000313" key="1">
    <source>
        <dbReference type="EMBL" id="KAG8224787.1"/>
    </source>
</evidence>
<gene>
    <name evidence="1" type="ORF">J437_LFUL002232</name>
</gene>
<organism evidence="1 2">
    <name type="scientific">Ladona fulva</name>
    <name type="common">Scarce chaser dragonfly</name>
    <name type="synonym">Libellula fulva</name>
    <dbReference type="NCBI Taxonomy" id="123851"/>
    <lineage>
        <taxon>Eukaryota</taxon>
        <taxon>Metazoa</taxon>
        <taxon>Ecdysozoa</taxon>
        <taxon>Arthropoda</taxon>
        <taxon>Hexapoda</taxon>
        <taxon>Insecta</taxon>
        <taxon>Pterygota</taxon>
        <taxon>Palaeoptera</taxon>
        <taxon>Odonata</taxon>
        <taxon>Epiprocta</taxon>
        <taxon>Anisoptera</taxon>
        <taxon>Libelluloidea</taxon>
        <taxon>Libellulidae</taxon>
        <taxon>Ladona</taxon>
    </lineage>
</organism>
<reference evidence="1" key="2">
    <citation type="submission" date="2017-10" db="EMBL/GenBank/DDBJ databases">
        <title>Ladona fulva Genome sequencing and assembly.</title>
        <authorList>
            <person name="Murali S."/>
            <person name="Richards S."/>
            <person name="Bandaranaike D."/>
            <person name="Bellair M."/>
            <person name="Blankenburg K."/>
            <person name="Chao H."/>
            <person name="Dinh H."/>
            <person name="Doddapaneni H."/>
            <person name="Dugan-Rocha S."/>
            <person name="Elkadiri S."/>
            <person name="Gnanaolivu R."/>
            <person name="Hernandez B."/>
            <person name="Skinner E."/>
            <person name="Javaid M."/>
            <person name="Lee S."/>
            <person name="Li M."/>
            <person name="Ming W."/>
            <person name="Munidasa M."/>
            <person name="Muniz J."/>
            <person name="Nguyen L."/>
            <person name="Hughes D."/>
            <person name="Osuji N."/>
            <person name="Pu L.-L."/>
            <person name="Puazo M."/>
            <person name="Qu C."/>
            <person name="Quiroz J."/>
            <person name="Raj R."/>
            <person name="Weissenberger G."/>
            <person name="Xin Y."/>
            <person name="Zou X."/>
            <person name="Han Y."/>
            <person name="Worley K."/>
            <person name="Muzny D."/>
            <person name="Gibbs R."/>
        </authorList>
    </citation>
    <scope>NUCLEOTIDE SEQUENCE</scope>
    <source>
        <strain evidence="1">Sampled in the wild</strain>
    </source>
</reference>